<dbReference type="GO" id="GO:0009007">
    <property type="term" value="F:site-specific DNA-methyltransferase (adenine-specific) activity"/>
    <property type="evidence" value="ECO:0007669"/>
    <property type="project" value="UniProtKB-EC"/>
</dbReference>
<evidence type="ECO:0000256" key="5">
    <source>
        <dbReference type="ARBA" id="ARBA00022691"/>
    </source>
</evidence>
<dbReference type="GO" id="GO:0032259">
    <property type="term" value="P:methylation"/>
    <property type="evidence" value="ECO:0007669"/>
    <property type="project" value="UniProtKB-KW"/>
</dbReference>
<dbReference type="SUPFAM" id="SSF53335">
    <property type="entry name" value="S-adenosyl-L-methionine-dependent methyltransferases"/>
    <property type="match status" value="1"/>
</dbReference>
<accession>A0A1I0R307</accession>
<dbReference type="PRINTS" id="PR00506">
    <property type="entry name" value="D21N6MTFRASE"/>
</dbReference>
<evidence type="ECO:0000259" key="7">
    <source>
        <dbReference type="Pfam" id="PF01555"/>
    </source>
</evidence>
<dbReference type="OrthoDB" id="9800801at2"/>
<dbReference type="AlphaFoldDB" id="A0A1I0R307"/>
<reference evidence="9" key="1">
    <citation type="submission" date="2016-10" db="EMBL/GenBank/DDBJ databases">
        <authorList>
            <person name="Varghese N."/>
            <person name="Submissions S."/>
        </authorList>
    </citation>
    <scope>NUCLEOTIDE SEQUENCE [LARGE SCALE GENOMIC DNA]</scope>
    <source>
        <strain evidence="9">DSM 3695</strain>
    </source>
</reference>
<organism evidence="8 9">
    <name type="scientific">Chitinophaga arvensicola</name>
    <dbReference type="NCBI Taxonomy" id="29529"/>
    <lineage>
        <taxon>Bacteria</taxon>
        <taxon>Pseudomonadati</taxon>
        <taxon>Bacteroidota</taxon>
        <taxon>Chitinophagia</taxon>
        <taxon>Chitinophagales</taxon>
        <taxon>Chitinophagaceae</taxon>
        <taxon>Chitinophaga</taxon>
    </lineage>
</organism>
<dbReference type="EC" id="2.1.1.72" evidence="2"/>
<dbReference type="EMBL" id="FOJG01000001">
    <property type="protein sequence ID" value="SEW34744.1"/>
    <property type="molecule type" value="Genomic_DNA"/>
</dbReference>
<name>A0A1I0R307_9BACT</name>
<dbReference type="InterPro" id="IPR002295">
    <property type="entry name" value="N4/N6-MTase_EcoPI_Mod-like"/>
</dbReference>
<keyword evidence="9" id="KW-1185">Reference proteome</keyword>
<evidence type="ECO:0000256" key="3">
    <source>
        <dbReference type="ARBA" id="ARBA00022603"/>
    </source>
</evidence>
<dbReference type="Proteomes" id="UP000199310">
    <property type="component" value="Unassembled WGS sequence"/>
</dbReference>
<keyword evidence="4 8" id="KW-0808">Transferase</keyword>
<evidence type="ECO:0000313" key="9">
    <source>
        <dbReference type="Proteomes" id="UP000199310"/>
    </source>
</evidence>
<dbReference type="Pfam" id="PF01555">
    <property type="entry name" value="N6_N4_Mtase"/>
    <property type="match status" value="1"/>
</dbReference>
<evidence type="ECO:0000256" key="4">
    <source>
        <dbReference type="ARBA" id="ARBA00022679"/>
    </source>
</evidence>
<dbReference type="InterPro" id="IPR002941">
    <property type="entry name" value="DNA_methylase_N4/N6"/>
</dbReference>
<dbReference type="Gene3D" id="3.40.50.150">
    <property type="entry name" value="Vaccinia Virus protein VP39"/>
    <property type="match status" value="1"/>
</dbReference>
<evidence type="ECO:0000256" key="1">
    <source>
        <dbReference type="ARBA" id="ARBA00006594"/>
    </source>
</evidence>
<dbReference type="GO" id="GO:0008170">
    <property type="term" value="F:N-methyltransferase activity"/>
    <property type="evidence" value="ECO:0007669"/>
    <property type="project" value="InterPro"/>
</dbReference>
<evidence type="ECO:0000256" key="2">
    <source>
        <dbReference type="ARBA" id="ARBA00011900"/>
    </source>
</evidence>
<dbReference type="GO" id="GO:0003677">
    <property type="term" value="F:DNA binding"/>
    <property type="evidence" value="ECO:0007669"/>
    <property type="project" value="InterPro"/>
</dbReference>
<dbReference type="InterPro" id="IPR002052">
    <property type="entry name" value="DNA_methylase_N6_adenine_CS"/>
</dbReference>
<comment type="catalytic activity">
    <reaction evidence="6">
        <text>a 2'-deoxyadenosine in DNA + S-adenosyl-L-methionine = an N(6)-methyl-2'-deoxyadenosine in DNA + S-adenosyl-L-homocysteine + H(+)</text>
        <dbReference type="Rhea" id="RHEA:15197"/>
        <dbReference type="Rhea" id="RHEA-COMP:12418"/>
        <dbReference type="Rhea" id="RHEA-COMP:12419"/>
        <dbReference type="ChEBI" id="CHEBI:15378"/>
        <dbReference type="ChEBI" id="CHEBI:57856"/>
        <dbReference type="ChEBI" id="CHEBI:59789"/>
        <dbReference type="ChEBI" id="CHEBI:90615"/>
        <dbReference type="ChEBI" id="CHEBI:90616"/>
        <dbReference type="EC" id="2.1.1.72"/>
    </reaction>
</comment>
<dbReference type="PIRSF" id="PIRSF015855">
    <property type="entry name" value="TypeIII_Mtase_mKpnI"/>
    <property type="match status" value="1"/>
</dbReference>
<evidence type="ECO:0000256" key="6">
    <source>
        <dbReference type="ARBA" id="ARBA00047942"/>
    </source>
</evidence>
<dbReference type="PROSITE" id="PS00092">
    <property type="entry name" value="N6_MTASE"/>
    <property type="match status" value="1"/>
</dbReference>
<keyword evidence="5" id="KW-0949">S-adenosyl-L-methionine</keyword>
<protein>
    <recommendedName>
        <fullName evidence="2">site-specific DNA-methyltransferase (adenine-specific)</fullName>
        <ecNumber evidence="2">2.1.1.72</ecNumber>
    </recommendedName>
</protein>
<dbReference type="RefSeq" id="WP_089894271.1">
    <property type="nucleotide sequence ID" value="NZ_FOJG01000001.1"/>
</dbReference>
<comment type="similarity">
    <text evidence="1">Belongs to the N(4)/N(6)-methyltransferase family.</text>
</comment>
<proteinExistence type="inferred from homology"/>
<sequence length="653" mass="74854">MNGLSLTPQQEKLKALQKLLPEVFAEDKLDWEKLKATLGEAINFENERYVLNWAGKAEAFKVLQSPTSKTLVPAKAESIDFDKTENIFIEGENLEVLKTLQKSYFGKVKLIYIDPPYNTGNDSFIYPDKFAETLKEYQERVGDKDEEGYMTRDGLFRKNSKENGQYHSNWLSMMMPRLFLAKNLLRQDGLIFVSIDDNEVHNLRLLMNEIFGEEHFVAEFPRITKKAGKTTDLIAKNTDYVICFSKSDNVAINKNTFSDDGYKYSDEYEEERGKYKLSQTLDYGSIQYSPSLDYEIELENFIFRPGGVSNLEMIERKKRNPSSDFCWRWSKDLFQFGLENGFVVVKESVKGKRIYTKTYQNATIGKNSKGYFVDIIERAKSTSTLEFIENVYSNDNSRKDLDKLFDEKVFDYSKPVSLIKKIISNGSNAHDLILDFFAGSGTTAQAVMELNKEDGNNRKYICVQLPELCDEKSEAFKAGYKTIADISKERIRRAGRKIQIEIDASQQNAELRSEKTELPKPDLGFKVLKLADSNFKQWQSNPGKDARALVEQMKLFVDPIAEHATIESMVYEFLLKSGKSLNSKIEDCNDYFIINNNELVLLLKKATPQIIEGIIARKPQKVIALDSLFKDNDQLKTNSVLQMGEAGIQFKTI</sequence>
<evidence type="ECO:0000313" key="8">
    <source>
        <dbReference type="EMBL" id="SEW34744.1"/>
    </source>
</evidence>
<gene>
    <name evidence="8" type="ORF">SAMN04488122_2143</name>
</gene>
<dbReference type="InterPro" id="IPR029063">
    <property type="entry name" value="SAM-dependent_MTases_sf"/>
</dbReference>
<keyword evidence="3 8" id="KW-0489">Methyltransferase</keyword>
<feature type="domain" description="DNA methylase N-4/N-6" evidence="7">
    <location>
        <begin position="108"/>
        <end position="463"/>
    </location>
</feature>